<feature type="domain" description="EngB-type G" evidence="11">
    <location>
        <begin position="21"/>
        <end position="196"/>
    </location>
</feature>
<evidence type="ECO:0000256" key="2">
    <source>
        <dbReference type="ARBA" id="ARBA00009638"/>
    </source>
</evidence>
<evidence type="ECO:0000256" key="9">
    <source>
        <dbReference type="ARBA" id="ARBA00023306"/>
    </source>
</evidence>
<keyword evidence="9 10" id="KW-0131">Cell cycle</keyword>
<evidence type="ECO:0000256" key="3">
    <source>
        <dbReference type="ARBA" id="ARBA00022618"/>
    </source>
</evidence>
<protein>
    <recommendedName>
        <fullName evidence="10">Probable GTP-binding protein EngB</fullName>
    </recommendedName>
</protein>
<evidence type="ECO:0000259" key="11">
    <source>
        <dbReference type="PROSITE" id="PS51706"/>
    </source>
</evidence>
<keyword evidence="3 10" id="KW-0132">Cell division</keyword>
<dbReference type="EMBL" id="JAUHJS010000009">
    <property type="protein sequence ID" value="MDN4166935.1"/>
    <property type="molecule type" value="Genomic_DNA"/>
</dbReference>
<dbReference type="Pfam" id="PF01926">
    <property type="entry name" value="MMR_HSR1"/>
    <property type="match status" value="1"/>
</dbReference>
<keyword evidence="4" id="KW-0479">Metal-binding</keyword>
<comment type="cofactor">
    <cofactor evidence="1">
        <name>Mg(2+)</name>
        <dbReference type="ChEBI" id="CHEBI:18420"/>
    </cofactor>
</comment>
<keyword evidence="6" id="KW-0460">Magnesium</keyword>
<accession>A0ABT8F916</accession>
<keyword evidence="5 10" id="KW-0547">Nucleotide-binding</keyword>
<dbReference type="SUPFAM" id="SSF52540">
    <property type="entry name" value="P-loop containing nucleoside triphosphate hydrolases"/>
    <property type="match status" value="1"/>
</dbReference>
<name>A0ABT8F916_9BACT</name>
<dbReference type="CDD" id="cd01876">
    <property type="entry name" value="YihA_EngB"/>
    <property type="match status" value="1"/>
</dbReference>
<keyword evidence="8 10" id="KW-0717">Septation</keyword>
<comment type="function">
    <text evidence="10">Necessary for normal cell division and for the maintenance of normal septation.</text>
</comment>
<comment type="similarity">
    <text evidence="2 10">Belongs to the TRAFAC class TrmE-Era-EngA-EngB-Septin-like GTPase superfamily. EngB GTPase family.</text>
</comment>
<dbReference type="Proteomes" id="UP001168552">
    <property type="component" value="Unassembled WGS sequence"/>
</dbReference>
<evidence type="ECO:0000256" key="8">
    <source>
        <dbReference type="ARBA" id="ARBA00023210"/>
    </source>
</evidence>
<dbReference type="InterPro" id="IPR019987">
    <property type="entry name" value="GTP-bd_ribosome_bio_YsxC"/>
</dbReference>
<dbReference type="InterPro" id="IPR030393">
    <property type="entry name" value="G_ENGB_dom"/>
</dbReference>
<evidence type="ECO:0000256" key="4">
    <source>
        <dbReference type="ARBA" id="ARBA00022723"/>
    </source>
</evidence>
<evidence type="ECO:0000256" key="6">
    <source>
        <dbReference type="ARBA" id="ARBA00022842"/>
    </source>
</evidence>
<keyword evidence="13" id="KW-1185">Reference proteome</keyword>
<keyword evidence="7 10" id="KW-0342">GTP-binding</keyword>
<dbReference type="RefSeq" id="WP_320005474.1">
    <property type="nucleotide sequence ID" value="NZ_JAUHJS010000009.1"/>
</dbReference>
<proteinExistence type="inferred from homology"/>
<gene>
    <name evidence="12" type="primary">yihA</name>
    <name evidence="10" type="synonym">engB</name>
    <name evidence="12" type="ORF">QWY31_15595</name>
</gene>
<sequence>MIKSAAFVTSNTDYKKCPPANKPEFAFIGRSNVGKSSLINMLTGQKKLAKTSARPGKTQLINHFIINEKWYLVDLPGYGWAKVSKTQKAKWGPMVSDYLTHRENLACLFVLIDSRLEPQNIDIEFINWVGEQGIPMALIFTKADKQTMNKTMASVALFKRTMKNTWEDLPDMMITSAESGVGKEEVLNFIQEVMDNSTN</sequence>
<dbReference type="PANTHER" id="PTHR11649:SF13">
    <property type="entry name" value="ENGB-TYPE G DOMAIN-CONTAINING PROTEIN"/>
    <property type="match status" value="1"/>
</dbReference>
<evidence type="ECO:0000256" key="1">
    <source>
        <dbReference type="ARBA" id="ARBA00001946"/>
    </source>
</evidence>
<dbReference type="Gene3D" id="3.40.50.300">
    <property type="entry name" value="P-loop containing nucleotide triphosphate hydrolases"/>
    <property type="match status" value="1"/>
</dbReference>
<dbReference type="InterPro" id="IPR027417">
    <property type="entry name" value="P-loop_NTPase"/>
</dbReference>
<evidence type="ECO:0000313" key="12">
    <source>
        <dbReference type="EMBL" id="MDN4166935.1"/>
    </source>
</evidence>
<evidence type="ECO:0000256" key="10">
    <source>
        <dbReference type="HAMAP-Rule" id="MF_00321"/>
    </source>
</evidence>
<dbReference type="PANTHER" id="PTHR11649">
    <property type="entry name" value="MSS1/TRME-RELATED GTP-BINDING PROTEIN"/>
    <property type="match status" value="1"/>
</dbReference>
<comment type="caution">
    <text evidence="12">The sequence shown here is derived from an EMBL/GenBank/DDBJ whole genome shotgun (WGS) entry which is preliminary data.</text>
</comment>
<organism evidence="12 13">
    <name type="scientific">Shiella aurantiaca</name>
    <dbReference type="NCBI Taxonomy" id="3058365"/>
    <lineage>
        <taxon>Bacteria</taxon>
        <taxon>Pseudomonadati</taxon>
        <taxon>Bacteroidota</taxon>
        <taxon>Cytophagia</taxon>
        <taxon>Cytophagales</taxon>
        <taxon>Shiellaceae</taxon>
        <taxon>Shiella</taxon>
    </lineage>
</organism>
<dbReference type="PROSITE" id="PS51706">
    <property type="entry name" value="G_ENGB"/>
    <property type="match status" value="1"/>
</dbReference>
<reference evidence="12" key="1">
    <citation type="submission" date="2023-06" db="EMBL/GenBank/DDBJ databases">
        <title>Cytophagales bacterium Strain LB-30, isolated from soil.</title>
        <authorList>
            <person name="Liu B."/>
        </authorList>
    </citation>
    <scope>NUCLEOTIDE SEQUENCE</scope>
    <source>
        <strain evidence="12">LB-30</strain>
    </source>
</reference>
<evidence type="ECO:0000256" key="7">
    <source>
        <dbReference type="ARBA" id="ARBA00023134"/>
    </source>
</evidence>
<dbReference type="HAMAP" id="MF_00321">
    <property type="entry name" value="GTPase_EngB"/>
    <property type="match status" value="1"/>
</dbReference>
<dbReference type="NCBIfam" id="TIGR03598">
    <property type="entry name" value="GTPase_YsxC"/>
    <property type="match status" value="1"/>
</dbReference>
<dbReference type="InterPro" id="IPR006073">
    <property type="entry name" value="GTP-bd"/>
</dbReference>
<evidence type="ECO:0000313" key="13">
    <source>
        <dbReference type="Proteomes" id="UP001168552"/>
    </source>
</evidence>
<evidence type="ECO:0000256" key="5">
    <source>
        <dbReference type="ARBA" id="ARBA00022741"/>
    </source>
</evidence>